<evidence type="ECO:0000313" key="4">
    <source>
        <dbReference type="Proteomes" id="UP000600565"/>
    </source>
</evidence>
<evidence type="ECO:0000256" key="1">
    <source>
        <dbReference type="ARBA" id="ARBA00022729"/>
    </source>
</evidence>
<dbReference type="CDD" id="cd10966">
    <property type="entry name" value="CE4_yadE_5s"/>
    <property type="match status" value="1"/>
</dbReference>
<sequence>MKKVITVGVFAACVLLIAIQYKSFGQNIERAVANENDVVQVDNELQIEQATHLFEKVLLIEEAQPIYMKGKALVEIGTVQPGASFAIAGEDELFYELRFGKITAFIKKGSATVEKREIQALVNKEVTGSVKADERVAVYEETSFDSAVMLQLAQGFRFPIVGEIGDWFILKIGERAGYIHSQSVEIDEGIPVLVYHHILPQDEMVTEVSTVSVESFEQQMVFLAEENFETITTAQLYDYLEGRQILSTNSVLITFDDGLLSTKEYAYPILKKHGFTAVQHIISSRTNRFEGEQVFNSEGPLQFFTEYEMEQLADVFYYEAHTEDLHRLNSETGLGVALELSASEIADDLKRNVATLKNATSLAYPFGHYNEEMVKAMKEVGLLIGFTTNEGYANIEQSNYEVNRFGVTEKKTYEQFTSYVKGVF</sequence>
<dbReference type="Pfam" id="PF01522">
    <property type="entry name" value="Polysacc_deac_1"/>
    <property type="match status" value="1"/>
</dbReference>
<proteinExistence type="predicted"/>
<organism evidence="3 4">
    <name type="scientific">Solibacillus merdavium</name>
    <dbReference type="NCBI Taxonomy" id="2762218"/>
    <lineage>
        <taxon>Bacteria</taxon>
        <taxon>Bacillati</taxon>
        <taxon>Bacillota</taxon>
        <taxon>Bacilli</taxon>
        <taxon>Bacillales</taxon>
        <taxon>Caryophanaceae</taxon>
        <taxon>Solibacillus</taxon>
    </lineage>
</organism>
<dbReference type="InterPro" id="IPR051398">
    <property type="entry name" value="Polysacch_Deacetylase"/>
</dbReference>
<dbReference type="Gene3D" id="3.20.20.370">
    <property type="entry name" value="Glycoside hydrolase/deacetylase"/>
    <property type="match status" value="1"/>
</dbReference>
<comment type="caution">
    <text evidence="3">The sequence shown here is derived from an EMBL/GenBank/DDBJ whole genome shotgun (WGS) entry which is preliminary data.</text>
</comment>
<dbReference type="SUPFAM" id="SSF88713">
    <property type="entry name" value="Glycoside hydrolase/deacetylase"/>
    <property type="match status" value="1"/>
</dbReference>
<dbReference type="PANTHER" id="PTHR34216:SF13">
    <property type="entry name" value="XYLANASE_CHITIN DEACETYLASE"/>
    <property type="match status" value="1"/>
</dbReference>
<dbReference type="InterPro" id="IPR002509">
    <property type="entry name" value="NODB_dom"/>
</dbReference>
<dbReference type="PROSITE" id="PS51677">
    <property type="entry name" value="NODB"/>
    <property type="match status" value="1"/>
</dbReference>
<feature type="domain" description="NodB homology" evidence="2">
    <location>
        <begin position="249"/>
        <end position="424"/>
    </location>
</feature>
<name>A0ABR8XQA2_9BACL</name>
<evidence type="ECO:0000313" key="3">
    <source>
        <dbReference type="EMBL" id="MBD8034115.1"/>
    </source>
</evidence>
<keyword evidence="4" id="KW-1185">Reference proteome</keyword>
<accession>A0ABR8XQA2</accession>
<dbReference type="Proteomes" id="UP000600565">
    <property type="component" value="Unassembled WGS sequence"/>
</dbReference>
<dbReference type="RefSeq" id="WP_191704620.1">
    <property type="nucleotide sequence ID" value="NZ_JACSPW010000013.1"/>
</dbReference>
<reference evidence="3 4" key="1">
    <citation type="submission" date="2020-08" db="EMBL/GenBank/DDBJ databases">
        <title>A Genomic Blueprint of the Chicken Gut Microbiome.</title>
        <authorList>
            <person name="Gilroy R."/>
            <person name="Ravi A."/>
            <person name="Getino M."/>
            <person name="Pursley I."/>
            <person name="Horton D.L."/>
            <person name="Alikhan N.-F."/>
            <person name="Baker D."/>
            <person name="Gharbi K."/>
            <person name="Hall N."/>
            <person name="Watson M."/>
            <person name="Adriaenssens E.M."/>
            <person name="Foster-Nyarko E."/>
            <person name="Jarju S."/>
            <person name="Secka A."/>
            <person name="Antonio M."/>
            <person name="Oren A."/>
            <person name="Chaudhuri R."/>
            <person name="La Ragione R.M."/>
            <person name="Hildebrand F."/>
            <person name="Pallen M.J."/>
        </authorList>
    </citation>
    <scope>NUCLEOTIDE SEQUENCE [LARGE SCALE GENOMIC DNA]</scope>
    <source>
        <strain evidence="3 4">Sa1YVA6</strain>
    </source>
</reference>
<dbReference type="EMBL" id="JACSPW010000013">
    <property type="protein sequence ID" value="MBD8034115.1"/>
    <property type="molecule type" value="Genomic_DNA"/>
</dbReference>
<keyword evidence="1" id="KW-0732">Signal</keyword>
<gene>
    <name evidence="3" type="ORF">H9632_13675</name>
</gene>
<dbReference type="InterPro" id="IPR011330">
    <property type="entry name" value="Glyco_hydro/deAcase_b/a-brl"/>
</dbReference>
<protein>
    <submittedName>
        <fullName evidence="3">Polysaccharide deacetylase family protein</fullName>
    </submittedName>
</protein>
<evidence type="ECO:0000259" key="2">
    <source>
        <dbReference type="PROSITE" id="PS51677"/>
    </source>
</evidence>
<dbReference type="PANTHER" id="PTHR34216">
    <property type="match status" value="1"/>
</dbReference>